<organism evidence="1 2">
    <name type="scientific">Ixodes persulcatus</name>
    <name type="common">Taiga tick</name>
    <dbReference type="NCBI Taxonomy" id="34615"/>
    <lineage>
        <taxon>Eukaryota</taxon>
        <taxon>Metazoa</taxon>
        <taxon>Ecdysozoa</taxon>
        <taxon>Arthropoda</taxon>
        <taxon>Chelicerata</taxon>
        <taxon>Arachnida</taxon>
        <taxon>Acari</taxon>
        <taxon>Parasitiformes</taxon>
        <taxon>Ixodida</taxon>
        <taxon>Ixodoidea</taxon>
        <taxon>Ixodidae</taxon>
        <taxon>Ixodinae</taxon>
        <taxon>Ixodes</taxon>
    </lineage>
</organism>
<evidence type="ECO:0000313" key="2">
    <source>
        <dbReference type="Proteomes" id="UP000805193"/>
    </source>
</evidence>
<comment type="caution">
    <text evidence="1">The sequence shown here is derived from an EMBL/GenBank/DDBJ whole genome shotgun (WGS) entry which is preliminary data.</text>
</comment>
<keyword evidence="2" id="KW-1185">Reference proteome</keyword>
<gene>
    <name evidence="1" type="ORF">HPB47_006482</name>
</gene>
<evidence type="ECO:0000313" key="1">
    <source>
        <dbReference type="EMBL" id="KAG0416347.1"/>
    </source>
</evidence>
<accession>A0AC60PA79</accession>
<dbReference type="Proteomes" id="UP000805193">
    <property type="component" value="Unassembled WGS sequence"/>
</dbReference>
<reference evidence="1 2" key="1">
    <citation type="journal article" date="2020" name="Cell">
        <title>Large-Scale Comparative Analyses of Tick Genomes Elucidate Their Genetic Diversity and Vector Capacities.</title>
        <authorList>
            <consortium name="Tick Genome and Microbiome Consortium (TIGMIC)"/>
            <person name="Jia N."/>
            <person name="Wang J."/>
            <person name="Shi W."/>
            <person name="Du L."/>
            <person name="Sun Y."/>
            <person name="Zhan W."/>
            <person name="Jiang J.F."/>
            <person name="Wang Q."/>
            <person name="Zhang B."/>
            <person name="Ji P."/>
            <person name="Bell-Sakyi L."/>
            <person name="Cui X.M."/>
            <person name="Yuan T.T."/>
            <person name="Jiang B.G."/>
            <person name="Yang W.F."/>
            <person name="Lam T.T."/>
            <person name="Chang Q.C."/>
            <person name="Ding S.J."/>
            <person name="Wang X.J."/>
            <person name="Zhu J.G."/>
            <person name="Ruan X.D."/>
            <person name="Zhao L."/>
            <person name="Wei J.T."/>
            <person name="Ye R.Z."/>
            <person name="Que T.C."/>
            <person name="Du C.H."/>
            <person name="Zhou Y.H."/>
            <person name="Cheng J.X."/>
            <person name="Dai P.F."/>
            <person name="Guo W.B."/>
            <person name="Han X.H."/>
            <person name="Huang E.J."/>
            <person name="Li L.F."/>
            <person name="Wei W."/>
            <person name="Gao Y.C."/>
            <person name="Liu J.Z."/>
            <person name="Shao H.Z."/>
            <person name="Wang X."/>
            <person name="Wang C.C."/>
            <person name="Yang T.C."/>
            <person name="Huo Q.B."/>
            <person name="Li W."/>
            <person name="Chen H.Y."/>
            <person name="Chen S.E."/>
            <person name="Zhou L.G."/>
            <person name="Ni X.B."/>
            <person name="Tian J.H."/>
            <person name="Sheng Y."/>
            <person name="Liu T."/>
            <person name="Pan Y.S."/>
            <person name="Xia L.Y."/>
            <person name="Li J."/>
            <person name="Zhao F."/>
            <person name="Cao W.C."/>
        </authorList>
    </citation>
    <scope>NUCLEOTIDE SEQUENCE [LARGE SCALE GENOMIC DNA]</scope>
    <source>
        <strain evidence="1">Iper-2018</strain>
    </source>
</reference>
<proteinExistence type="predicted"/>
<name>A0AC60PA79_IXOPE</name>
<sequence>MGVCYAFTGRTDRWPSVSRRRSSEHAERKVALQNPGILGSIPVPASARFDLGRHGAAPAGSDQEVTADGMRLTARSWASHDNRPDRSAMMEIACRQVNKIPFQNNPPPTTRVFNKISYAFIIKSPEKFDDIVSHRTTRSPPFSDGSRIPLELECDAATKLERVEPKRVLEETPTTLVSPGRNQSLQQCGIAAMGIASQELRPAALQQAVAISVDDDLCFFPRRWGQLMRGASAQEHDGGRVGSRKRPETSQELRPAALQQAVAISVDDDLCFFPRRWGQLMRGASAQEHDGGRVGSRKLPETRSIQVPRATPNQLRTGGPLKLVPAAG</sequence>
<protein>
    <submittedName>
        <fullName evidence="1">Uncharacterized protein</fullName>
    </submittedName>
</protein>
<dbReference type="EMBL" id="JABSTQ010010962">
    <property type="protein sequence ID" value="KAG0416347.1"/>
    <property type="molecule type" value="Genomic_DNA"/>
</dbReference>